<evidence type="ECO:0000313" key="2">
    <source>
        <dbReference type="Proteomes" id="UP001303046"/>
    </source>
</evidence>
<dbReference type="Proteomes" id="UP001303046">
    <property type="component" value="Unassembled WGS sequence"/>
</dbReference>
<dbReference type="EMBL" id="JAVFWL010000002">
    <property type="protein sequence ID" value="KAK6736339.1"/>
    <property type="molecule type" value="Genomic_DNA"/>
</dbReference>
<comment type="caution">
    <text evidence="1">The sequence shown here is derived from an EMBL/GenBank/DDBJ whole genome shotgun (WGS) entry which is preliminary data.</text>
</comment>
<reference evidence="1 2" key="1">
    <citation type="submission" date="2023-08" db="EMBL/GenBank/DDBJ databases">
        <title>A Necator americanus chromosomal reference genome.</title>
        <authorList>
            <person name="Ilik V."/>
            <person name="Petrzelkova K.J."/>
            <person name="Pardy F."/>
            <person name="Fuh T."/>
            <person name="Niatou-Singa F.S."/>
            <person name="Gouil Q."/>
            <person name="Baker L."/>
            <person name="Ritchie M.E."/>
            <person name="Jex A.R."/>
            <person name="Gazzola D."/>
            <person name="Li H."/>
            <person name="Toshio Fujiwara R."/>
            <person name="Zhan B."/>
            <person name="Aroian R.V."/>
            <person name="Pafco B."/>
            <person name="Schwarz E.M."/>
        </authorList>
    </citation>
    <scope>NUCLEOTIDE SEQUENCE [LARGE SCALE GENOMIC DNA]</scope>
    <source>
        <strain evidence="1 2">Aroian</strain>
        <tissue evidence="1">Whole animal</tissue>
    </source>
</reference>
<sequence>MVQKHHSGLTAPLAGFGGSRPSNAFTALLEVTKSRPSPRNLSDMETWSRPAAAWAAEWQKAIDGFQITIDSAFPTWAVETAARHGVRCEIRQHSRQQLAPTNLQYLEKKAGTIEILSSDFVFVVKKAFDENWMRIWQKLYIC</sequence>
<proteinExistence type="predicted"/>
<name>A0ABR1CCY6_NECAM</name>
<organism evidence="1 2">
    <name type="scientific">Necator americanus</name>
    <name type="common">Human hookworm</name>
    <dbReference type="NCBI Taxonomy" id="51031"/>
    <lineage>
        <taxon>Eukaryota</taxon>
        <taxon>Metazoa</taxon>
        <taxon>Ecdysozoa</taxon>
        <taxon>Nematoda</taxon>
        <taxon>Chromadorea</taxon>
        <taxon>Rhabditida</taxon>
        <taxon>Rhabditina</taxon>
        <taxon>Rhabditomorpha</taxon>
        <taxon>Strongyloidea</taxon>
        <taxon>Ancylostomatidae</taxon>
        <taxon>Bunostominae</taxon>
        <taxon>Necator</taxon>
    </lineage>
</organism>
<accession>A0ABR1CCY6</accession>
<gene>
    <name evidence="1" type="primary">Necator_chrII.g6969</name>
    <name evidence="1" type="ORF">RB195_019176</name>
</gene>
<protein>
    <submittedName>
        <fullName evidence="1">Uncharacterized protein</fullName>
    </submittedName>
</protein>
<evidence type="ECO:0000313" key="1">
    <source>
        <dbReference type="EMBL" id="KAK6736339.1"/>
    </source>
</evidence>
<keyword evidence="2" id="KW-1185">Reference proteome</keyword>